<sequence length="231" mass="23832">MTVLGVGGLLPIYLVARVGVSTFLMGALLTINPICQVVFMYVLGRVSDIMGRKPLIVGGAFGSGLYAAVLSMATVPTSIVGRVAVVAIGFLLLAGGFSALMTGTIAFIGDIAPEERESELIGFRQTARGLGGAIGPSVLGAIATVMSYSVAFAVGSLLSFVAAAIVAYHLIESHPSAELDASQRFGNSRDKRMETHIVTQAAAQQTGDDGCPPPSVRHQTARGRVGSRLGL</sequence>
<feature type="domain" description="Major facilitator superfamily (MFS) profile" evidence="7">
    <location>
        <begin position="1"/>
        <end position="231"/>
    </location>
</feature>
<feature type="transmembrane region" description="Helical" evidence="6">
    <location>
        <begin position="20"/>
        <end position="43"/>
    </location>
</feature>
<dbReference type="AlphaFoldDB" id="A0ABD5YI73"/>
<evidence type="ECO:0000313" key="8">
    <source>
        <dbReference type="EMBL" id="MFC7189009.1"/>
    </source>
</evidence>
<evidence type="ECO:0000259" key="7">
    <source>
        <dbReference type="PROSITE" id="PS50850"/>
    </source>
</evidence>
<dbReference type="PANTHER" id="PTHR23518">
    <property type="entry name" value="C-METHYLTRANSFERASE"/>
    <property type="match status" value="1"/>
</dbReference>
<dbReference type="EMBL" id="JBHTAX010000001">
    <property type="protein sequence ID" value="MFC7189009.1"/>
    <property type="molecule type" value="Genomic_DNA"/>
</dbReference>
<proteinExistence type="predicted"/>
<comment type="subcellular location">
    <subcellularLocation>
        <location evidence="1">Membrane</location>
        <topology evidence="1">Multi-pass membrane protein</topology>
    </subcellularLocation>
</comment>
<keyword evidence="9" id="KW-1185">Reference proteome</keyword>
<dbReference type="PANTHER" id="PTHR23518:SF2">
    <property type="entry name" value="MAJOR FACILITATOR SUPERFAMILY TRANSPORTER"/>
    <property type="match status" value="1"/>
</dbReference>
<name>A0ABD5YI73_9EURY</name>
<dbReference type="PROSITE" id="PS50850">
    <property type="entry name" value="MFS"/>
    <property type="match status" value="1"/>
</dbReference>
<evidence type="ECO:0000256" key="2">
    <source>
        <dbReference type="ARBA" id="ARBA00022692"/>
    </source>
</evidence>
<dbReference type="PROSITE" id="PS00216">
    <property type="entry name" value="SUGAR_TRANSPORT_1"/>
    <property type="match status" value="1"/>
</dbReference>
<accession>A0ABD5YI73</accession>
<protein>
    <submittedName>
        <fullName evidence="8">MFS transporter</fullName>
    </submittedName>
</protein>
<feature type="transmembrane region" description="Helical" evidence="6">
    <location>
        <begin position="79"/>
        <end position="108"/>
    </location>
</feature>
<dbReference type="InterPro" id="IPR005829">
    <property type="entry name" value="Sugar_transporter_CS"/>
</dbReference>
<evidence type="ECO:0000256" key="3">
    <source>
        <dbReference type="ARBA" id="ARBA00022989"/>
    </source>
</evidence>
<gene>
    <name evidence="8" type="ORF">ACFQL7_03525</name>
</gene>
<dbReference type="Pfam" id="PF07690">
    <property type="entry name" value="MFS_1"/>
    <property type="match status" value="1"/>
</dbReference>
<dbReference type="InterPro" id="IPR011701">
    <property type="entry name" value="MFS"/>
</dbReference>
<organism evidence="8 9">
    <name type="scientific">Halocatena marina</name>
    <dbReference type="NCBI Taxonomy" id="2934937"/>
    <lineage>
        <taxon>Archaea</taxon>
        <taxon>Methanobacteriati</taxon>
        <taxon>Methanobacteriota</taxon>
        <taxon>Stenosarchaea group</taxon>
        <taxon>Halobacteria</taxon>
        <taxon>Halobacteriales</taxon>
        <taxon>Natronomonadaceae</taxon>
        <taxon>Halocatena</taxon>
    </lineage>
</organism>
<evidence type="ECO:0000256" key="1">
    <source>
        <dbReference type="ARBA" id="ARBA00004141"/>
    </source>
</evidence>
<comment type="caution">
    <text evidence="8">The sequence shown here is derived from an EMBL/GenBank/DDBJ whole genome shotgun (WGS) entry which is preliminary data.</text>
</comment>
<evidence type="ECO:0000313" key="9">
    <source>
        <dbReference type="Proteomes" id="UP001596417"/>
    </source>
</evidence>
<feature type="transmembrane region" description="Helical" evidence="6">
    <location>
        <begin position="55"/>
        <end position="73"/>
    </location>
</feature>
<feature type="transmembrane region" description="Helical" evidence="6">
    <location>
        <begin position="129"/>
        <end position="146"/>
    </location>
</feature>
<dbReference type="SUPFAM" id="SSF103473">
    <property type="entry name" value="MFS general substrate transporter"/>
    <property type="match status" value="1"/>
</dbReference>
<evidence type="ECO:0000256" key="6">
    <source>
        <dbReference type="SAM" id="Phobius"/>
    </source>
</evidence>
<feature type="region of interest" description="Disordered" evidence="5">
    <location>
        <begin position="200"/>
        <end position="231"/>
    </location>
</feature>
<dbReference type="GO" id="GO:0016020">
    <property type="term" value="C:membrane"/>
    <property type="evidence" value="ECO:0007669"/>
    <property type="project" value="UniProtKB-SubCell"/>
</dbReference>
<keyword evidence="2 6" id="KW-0812">Transmembrane</keyword>
<dbReference type="InterPro" id="IPR036259">
    <property type="entry name" value="MFS_trans_sf"/>
</dbReference>
<dbReference type="RefSeq" id="WP_390204612.1">
    <property type="nucleotide sequence ID" value="NZ_JBHTAX010000001.1"/>
</dbReference>
<dbReference type="InterPro" id="IPR020846">
    <property type="entry name" value="MFS_dom"/>
</dbReference>
<dbReference type="Proteomes" id="UP001596417">
    <property type="component" value="Unassembled WGS sequence"/>
</dbReference>
<reference evidence="8 9" key="1">
    <citation type="journal article" date="2019" name="Int. J. Syst. Evol. Microbiol.">
        <title>The Global Catalogue of Microorganisms (GCM) 10K type strain sequencing project: providing services to taxonomists for standard genome sequencing and annotation.</title>
        <authorList>
            <consortium name="The Broad Institute Genomics Platform"/>
            <consortium name="The Broad Institute Genome Sequencing Center for Infectious Disease"/>
            <person name="Wu L."/>
            <person name="Ma J."/>
        </authorList>
    </citation>
    <scope>NUCLEOTIDE SEQUENCE [LARGE SCALE GENOMIC DNA]</scope>
    <source>
        <strain evidence="8 9">RDMS1</strain>
    </source>
</reference>
<dbReference type="Gene3D" id="1.20.1250.20">
    <property type="entry name" value="MFS general substrate transporter like domains"/>
    <property type="match status" value="1"/>
</dbReference>
<evidence type="ECO:0000256" key="4">
    <source>
        <dbReference type="ARBA" id="ARBA00023136"/>
    </source>
</evidence>
<keyword evidence="3 6" id="KW-1133">Transmembrane helix</keyword>
<keyword evidence="4 6" id="KW-0472">Membrane</keyword>
<evidence type="ECO:0000256" key="5">
    <source>
        <dbReference type="SAM" id="MobiDB-lite"/>
    </source>
</evidence>